<feature type="chain" id="PRO_5025094521" description="S-protein homolog" evidence="6">
    <location>
        <begin position="24"/>
        <end position="134"/>
    </location>
</feature>
<dbReference type="PANTHER" id="PTHR31232:SF43">
    <property type="entry name" value="S-PROTEIN HOMOLOG 29-RELATED"/>
    <property type="match status" value="1"/>
</dbReference>
<reference evidence="7 8" key="1">
    <citation type="submission" date="2013-10" db="EMBL/GenBank/DDBJ databases">
        <authorList>
            <consortium name="International Citrus Genome Consortium"/>
            <person name="Jenkins J."/>
            <person name="Schmutz J."/>
            <person name="Prochnik S."/>
            <person name="Rokhsar D."/>
            <person name="Gmitter F."/>
            <person name="Ollitrault P."/>
            <person name="Machado M."/>
            <person name="Talon M."/>
            <person name="Wincker P."/>
            <person name="Jaillon O."/>
            <person name="Morgante M."/>
        </authorList>
    </citation>
    <scope>NUCLEOTIDE SEQUENCE</scope>
    <source>
        <strain evidence="8">cv. Clemenules</strain>
    </source>
</reference>
<evidence type="ECO:0000256" key="4">
    <source>
        <dbReference type="ARBA" id="ARBA00022525"/>
    </source>
</evidence>
<comment type="similarity">
    <text evidence="2 6">Belongs to the plant self-incompatibility (S1) protein family.</text>
</comment>
<dbReference type="AlphaFoldDB" id="V4T4Z3"/>
<dbReference type="OMA" id="EPRDYEG"/>
<accession>V4T4Z3</accession>
<protein>
    <recommendedName>
        <fullName evidence="6">S-protein homolog</fullName>
    </recommendedName>
</protein>
<organism evidence="7 8">
    <name type="scientific">Citrus clementina</name>
    <name type="common">Clementine</name>
    <name type="synonym">Citrus deliciosa x Citrus sinensis</name>
    <dbReference type="NCBI Taxonomy" id="85681"/>
    <lineage>
        <taxon>Eukaryota</taxon>
        <taxon>Viridiplantae</taxon>
        <taxon>Streptophyta</taxon>
        <taxon>Embryophyta</taxon>
        <taxon>Tracheophyta</taxon>
        <taxon>Spermatophyta</taxon>
        <taxon>Magnoliopsida</taxon>
        <taxon>eudicotyledons</taxon>
        <taxon>Gunneridae</taxon>
        <taxon>Pentapetalae</taxon>
        <taxon>rosids</taxon>
        <taxon>malvids</taxon>
        <taxon>Sapindales</taxon>
        <taxon>Rutaceae</taxon>
        <taxon>Aurantioideae</taxon>
        <taxon>Citrus</taxon>
    </lineage>
</organism>
<proteinExistence type="inferred from homology"/>
<sequence>MTCFKKTMLLLALLVSYTYVNSAFSFNAPTHVKISNKLGNGLDLTLHCKSRDDDLGVHLLHQDESFSFQFHPNIFRSTLFWCSFRWSGQTKSFDIFDGGRDCLLTDLKWSASPTQICDENKKVCYDYNKLRVTT</sequence>
<evidence type="ECO:0000256" key="3">
    <source>
        <dbReference type="ARBA" id="ARBA00022471"/>
    </source>
</evidence>
<evidence type="ECO:0000313" key="8">
    <source>
        <dbReference type="Proteomes" id="UP000030687"/>
    </source>
</evidence>
<dbReference type="KEGG" id="cic:CICLE_v10024127mg"/>
<dbReference type="eggNOG" id="ENOG502SWZ4">
    <property type="taxonomic scope" value="Eukaryota"/>
</dbReference>
<evidence type="ECO:0000313" key="7">
    <source>
        <dbReference type="EMBL" id="ESR55288.1"/>
    </source>
</evidence>
<dbReference type="Proteomes" id="UP000030687">
    <property type="component" value="Unassembled WGS sequence"/>
</dbReference>
<comment type="subcellular location">
    <subcellularLocation>
        <location evidence="1 6">Secreted</location>
    </subcellularLocation>
</comment>
<dbReference type="Pfam" id="PF05938">
    <property type="entry name" value="Self-incomp_S1"/>
    <property type="match status" value="1"/>
</dbReference>
<dbReference type="EMBL" id="KI536661">
    <property type="protein sequence ID" value="ESR55288.1"/>
    <property type="molecule type" value="Genomic_DNA"/>
</dbReference>
<keyword evidence="4 6" id="KW-0964">Secreted</keyword>
<keyword evidence="5 6" id="KW-0732">Signal</keyword>
<dbReference type="InParanoid" id="V4T4Z3"/>
<keyword evidence="3 6" id="KW-0713">Self-incompatibility</keyword>
<evidence type="ECO:0000256" key="1">
    <source>
        <dbReference type="ARBA" id="ARBA00004613"/>
    </source>
</evidence>
<dbReference type="GO" id="GO:0060320">
    <property type="term" value="P:rejection of self pollen"/>
    <property type="evidence" value="ECO:0007669"/>
    <property type="project" value="UniProtKB-KW"/>
</dbReference>
<gene>
    <name evidence="7" type="ORF">CICLE_v10024127mg</name>
</gene>
<evidence type="ECO:0000256" key="5">
    <source>
        <dbReference type="ARBA" id="ARBA00022729"/>
    </source>
</evidence>
<name>V4T4Z3_CITCL</name>
<feature type="signal peptide" evidence="6">
    <location>
        <begin position="1"/>
        <end position="23"/>
    </location>
</feature>
<evidence type="ECO:0000256" key="6">
    <source>
        <dbReference type="RuleBase" id="RU367044"/>
    </source>
</evidence>
<evidence type="ECO:0000256" key="2">
    <source>
        <dbReference type="ARBA" id="ARBA00005581"/>
    </source>
</evidence>
<dbReference type="Gramene" id="ESR55288">
    <property type="protein sequence ID" value="ESR55288"/>
    <property type="gene ID" value="CICLE_v10024127mg"/>
</dbReference>
<dbReference type="GO" id="GO:0005576">
    <property type="term" value="C:extracellular region"/>
    <property type="evidence" value="ECO:0007669"/>
    <property type="project" value="UniProtKB-SubCell"/>
</dbReference>
<dbReference type="PANTHER" id="PTHR31232">
    <property type="match status" value="1"/>
</dbReference>
<keyword evidence="8" id="KW-1185">Reference proteome</keyword>
<dbReference type="InterPro" id="IPR010264">
    <property type="entry name" value="Self-incomp_S1"/>
</dbReference>